<organism evidence="1 2">
    <name type="scientific">Pontibacillus yanchengensis</name>
    <dbReference type="NCBI Taxonomy" id="462910"/>
    <lineage>
        <taxon>Bacteria</taxon>
        <taxon>Bacillati</taxon>
        <taxon>Bacillota</taxon>
        <taxon>Bacilli</taxon>
        <taxon>Bacillales</taxon>
        <taxon>Bacillaceae</taxon>
        <taxon>Pontibacillus</taxon>
    </lineage>
</organism>
<dbReference type="Proteomes" id="UP000466692">
    <property type="component" value="Unassembled WGS sequence"/>
</dbReference>
<reference evidence="1" key="1">
    <citation type="submission" date="2019-11" db="EMBL/GenBank/DDBJ databases">
        <title>Genome sequences of 17 halophilic strains isolated from different environments.</title>
        <authorList>
            <person name="Furrow R.E."/>
        </authorList>
    </citation>
    <scope>NUCLEOTIDE SEQUENCE</scope>
    <source>
        <strain evidence="1">22510_22_Filter</strain>
    </source>
</reference>
<dbReference type="EMBL" id="WMEU01000004">
    <property type="protein sequence ID" value="MYL54336.1"/>
    <property type="molecule type" value="Genomic_DNA"/>
</dbReference>
<comment type="caution">
    <text evidence="1">The sequence shown here is derived from an EMBL/GenBank/DDBJ whole genome shotgun (WGS) entry which is preliminary data.</text>
</comment>
<sequence length="195" mass="21144">MSWKKSLSMLGSTLNILLFIAMVCMIFVVITSKASGGEPNVFGYQLKTVLSGSMEPTFKTGSIIAVEPIEGDAKKQLKVGDVITFVKEDNTLVTHRILEVNGGENAVTYHTKGDNNDAADVKPVLAENVVGKYADFTIPYAGHVMKYANSKAGSIALMIIPGVLLILYSVVSIFRSFKDYEKSIVEKNSANNESL</sequence>
<keyword evidence="1" id="KW-0378">Hydrolase</keyword>
<dbReference type="EC" id="3.4.21.89" evidence="1"/>
<keyword evidence="2" id="KW-1185">Reference proteome</keyword>
<protein>
    <submittedName>
        <fullName evidence="1">Signal peptidase I</fullName>
        <ecNumber evidence="1">3.4.21.89</ecNumber>
    </submittedName>
</protein>
<accession>A0ACC7VHC9</accession>
<proteinExistence type="predicted"/>
<name>A0ACC7VHC9_9BACI</name>
<evidence type="ECO:0000313" key="2">
    <source>
        <dbReference type="Proteomes" id="UP000466692"/>
    </source>
</evidence>
<gene>
    <name evidence="1" type="ORF">GLW08_13455</name>
</gene>
<evidence type="ECO:0000313" key="1">
    <source>
        <dbReference type="EMBL" id="MYL54336.1"/>
    </source>
</evidence>